<keyword evidence="1" id="KW-0560">Oxidoreductase</keyword>
<evidence type="ECO:0000313" key="1">
    <source>
        <dbReference type="EMBL" id="AIC09928.1"/>
    </source>
</evidence>
<dbReference type="FunFam" id="3.40.50.720:FF:000923">
    <property type="entry name" value="3-alpha-hydroxysteroid dehydrogenase, putative"/>
    <property type="match status" value="1"/>
</dbReference>
<name>A0A060H325_XYLFS</name>
<dbReference type="Proteomes" id="UP000027215">
    <property type="component" value="Chromosome"/>
</dbReference>
<gene>
    <name evidence="1" type="ORF">D934_06085</name>
</gene>
<dbReference type="EMBL" id="CP006696">
    <property type="protein sequence ID" value="AIC09928.1"/>
    <property type="molecule type" value="Genomic_DNA"/>
</dbReference>
<dbReference type="CDD" id="cd05328">
    <property type="entry name" value="3alpha_HSD_SDR_c"/>
    <property type="match status" value="1"/>
</dbReference>
<proteinExistence type="predicted"/>
<dbReference type="GO" id="GO:0140169">
    <property type="term" value="F:3-alpha-hydroxysteroid 3-dehydrogenase [NAD(P)+] activity"/>
    <property type="evidence" value="ECO:0007669"/>
    <property type="project" value="UniProtKB-EC"/>
</dbReference>
<dbReference type="SUPFAM" id="SSF51735">
    <property type="entry name" value="NAD(P)-binding Rossmann-fold domains"/>
    <property type="match status" value="1"/>
</dbReference>
<accession>A0A060H325</accession>
<dbReference type="PANTHER" id="PTHR43975">
    <property type="entry name" value="ZGC:101858"/>
    <property type="match status" value="1"/>
</dbReference>
<dbReference type="NCBIfam" id="NF009092">
    <property type="entry name" value="PRK12428.1"/>
    <property type="match status" value="1"/>
</dbReference>
<dbReference type="PANTHER" id="PTHR43975:SF2">
    <property type="entry name" value="EG:BACR7A4.14 PROTEIN-RELATED"/>
    <property type="match status" value="1"/>
</dbReference>
<dbReference type="PATRIC" id="fig|155920.8.peg.1426"/>
<organism evidence="1 2">
    <name type="scientific">Xylella fastidiosa subsp. sandyi Ann-1</name>
    <dbReference type="NCBI Taxonomy" id="155920"/>
    <lineage>
        <taxon>Bacteria</taxon>
        <taxon>Pseudomonadati</taxon>
        <taxon>Pseudomonadota</taxon>
        <taxon>Gammaproteobacteria</taxon>
        <taxon>Lysobacterales</taxon>
        <taxon>Lysobacteraceae</taxon>
        <taxon>Xylella</taxon>
    </lineage>
</organism>
<dbReference type="RefSeq" id="WP_020852017.1">
    <property type="nucleotide sequence ID" value="NZ_CP006696.1"/>
</dbReference>
<dbReference type="InterPro" id="IPR002347">
    <property type="entry name" value="SDR_fam"/>
</dbReference>
<dbReference type="InterPro" id="IPR036291">
    <property type="entry name" value="NAD(P)-bd_dom_sf"/>
</dbReference>
<dbReference type="Pfam" id="PF13561">
    <property type="entry name" value="adh_short_C2"/>
    <property type="match status" value="1"/>
</dbReference>
<dbReference type="HOGENOM" id="CLU_010194_20_0_6"/>
<dbReference type="Pfam" id="PF00106">
    <property type="entry name" value="adh_short"/>
    <property type="match status" value="1"/>
</dbReference>
<sequence>MNLQNKTVVITGVASGIGSEVARLARFHGATVIGIDCRPVTMTLHGFFHADLGDPASIDALIPQLPERIDVLANIAGVPGTVAADLVAKVNYLGLRHLTQALLPRLAPGGNVINMTSLLGAEWPQRLELHKQLAATPDFAAGLDWLAAHPVPASTCYQYFKEALIVWTMLRSRDWFAGHGVRVNSVAPGPVFTPILGDFVSMLGPDRVQADASKMKRPAYADEVAEAVIFLACDAARWINGVNLPVDGGLAATTI</sequence>
<dbReference type="Gene3D" id="3.40.50.720">
    <property type="entry name" value="NAD(P)-binding Rossmann-like Domain"/>
    <property type="match status" value="1"/>
</dbReference>
<dbReference type="PRINTS" id="PR00081">
    <property type="entry name" value="GDHRDH"/>
</dbReference>
<evidence type="ECO:0000313" key="2">
    <source>
        <dbReference type="Proteomes" id="UP000027215"/>
    </source>
</evidence>
<protein>
    <submittedName>
        <fullName evidence="1">3-alpha-hydroxysteroid dehydrogenase</fullName>
        <ecNumber evidence="1">1.1.1.50</ecNumber>
    </submittedName>
</protein>
<dbReference type="EC" id="1.1.1.50" evidence="1"/>
<reference evidence="1 2" key="1">
    <citation type="submission" date="2013-08" db="EMBL/GenBank/DDBJ databases">
        <authorList>
            <person name="Stouthamer R."/>
            <person name="Nunney L."/>
        </authorList>
    </citation>
    <scope>NUCLEOTIDE SEQUENCE [LARGE SCALE GENOMIC DNA]</scope>
    <source>
        <strain evidence="2">ann-1</strain>
    </source>
</reference>
<dbReference type="KEGG" id="xfs:D934_06085"/>
<dbReference type="AlphaFoldDB" id="A0A060H325"/>